<feature type="region of interest" description="Disordered" evidence="1">
    <location>
        <begin position="24"/>
        <end position="63"/>
    </location>
</feature>
<protein>
    <submittedName>
        <fullName evidence="2">Uncharacterized protein</fullName>
    </submittedName>
</protein>
<organism evidence="2 3">
    <name type="scientific">Brevibacillus gelatini</name>
    <dbReference type="NCBI Taxonomy" id="1655277"/>
    <lineage>
        <taxon>Bacteria</taxon>
        <taxon>Bacillati</taxon>
        <taxon>Bacillota</taxon>
        <taxon>Bacilli</taxon>
        <taxon>Bacillales</taxon>
        <taxon>Paenibacillaceae</taxon>
        <taxon>Brevibacillus</taxon>
    </lineage>
</organism>
<proteinExistence type="predicted"/>
<evidence type="ECO:0000256" key="1">
    <source>
        <dbReference type="SAM" id="MobiDB-lite"/>
    </source>
</evidence>
<gene>
    <name evidence="2" type="ORF">EDM57_15430</name>
</gene>
<name>A0A3M8AV06_9BACL</name>
<sequence>MEKDIVEIPQTDIPDEVRQVDLPEIGVTTPHPKPESPLASGGGEQAAGERGTGDAAGPIGFLP</sequence>
<dbReference type="OrthoDB" id="2469654at2"/>
<accession>A0A3M8AV06</accession>
<evidence type="ECO:0000313" key="2">
    <source>
        <dbReference type="EMBL" id="RNB55026.1"/>
    </source>
</evidence>
<dbReference type="EMBL" id="RHHS01000037">
    <property type="protein sequence ID" value="RNB55026.1"/>
    <property type="molecule type" value="Genomic_DNA"/>
</dbReference>
<dbReference type="AlphaFoldDB" id="A0A3M8AV06"/>
<comment type="caution">
    <text evidence="2">The sequence shown here is derived from an EMBL/GenBank/DDBJ whole genome shotgun (WGS) entry which is preliminary data.</text>
</comment>
<dbReference type="RefSeq" id="WP_122905587.1">
    <property type="nucleotide sequence ID" value="NZ_RHHS01000037.1"/>
</dbReference>
<reference evidence="2 3" key="1">
    <citation type="submission" date="2018-10" db="EMBL/GenBank/DDBJ databases">
        <title>Phylogenomics of Brevibacillus.</title>
        <authorList>
            <person name="Dunlap C."/>
        </authorList>
    </citation>
    <scope>NUCLEOTIDE SEQUENCE [LARGE SCALE GENOMIC DNA]</scope>
    <source>
        <strain evidence="2 3">DSM 100115</strain>
    </source>
</reference>
<keyword evidence="3" id="KW-1185">Reference proteome</keyword>
<dbReference type="Proteomes" id="UP000268829">
    <property type="component" value="Unassembled WGS sequence"/>
</dbReference>
<evidence type="ECO:0000313" key="3">
    <source>
        <dbReference type="Proteomes" id="UP000268829"/>
    </source>
</evidence>